<proteinExistence type="predicted"/>
<evidence type="ECO:0000313" key="2">
    <source>
        <dbReference type="Proteomes" id="UP000078386"/>
    </source>
</evidence>
<name>A0A1B7JWW5_9ENTR</name>
<comment type="caution">
    <text evidence="1">The sequence shown here is derived from an EMBL/GenBank/DDBJ whole genome shotgun (WGS) entry which is preliminary data.</text>
</comment>
<evidence type="ECO:0000313" key="1">
    <source>
        <dbReference type="EMBL" id="OAT52386.1"/>
    </source>
</evidence>
<gene>
    <name evidence="1" type="ORF">M989_02351</name>
</gene>
<keyword evidence="2" id="KW-1185">Reference proteome</keyword>
<sequence>MTYFRNKKYHQNYSHNTLFPGAVFDTRHNGKCTVLGRSEDKTRRGYYVVQFKDSGIVKEAYGTHIKSGSVSDDAFPSSEEERITLLMKPRYYNVGYIGNGKHSTIENTRSHQRTRKFILWHNMLARCYMTVKGKQYFKGYKGVEVCERWHNFQNFCNDLPALHGYALWKNNPGEYELDKDYSHRRIYSPDTVSFISTSDNAHEARLRTSAMRIPGERYHEINKMREELLQEAEDVIKESGIKYDVVLHGNMQVIVAETPYGTVAFYPLTHKIQRNGYMTEGDALVYVRYLRWLRCQWESRNPFIDCIAAIS</sequence>
<accession>A0A1B7JWW5</accession>
<protein>
    <submittedName>
        <fullName evidence="1">Uncharacterized protein</fullName>
    </submittedName>
</protein>
<dbReference type="Proteomes" id="UP000078386">
    <property type="component" value="Unassembled WGS sequence"/>
</dbReference>
<dbReference type="AlphaFoldDB" id="A0A1B7JWW5"/>
<organism evidence="1 2">
    <name type="scientific">Kluyvera georgiana ATCC 51603</name>
    <dbReference type="NCBI Taxonomy" id="1354264"/>
    <lineage>
        <taxon>Bacteria</taxon>
        <taxon>Pseudomonadati</taxon>
        <taxon>Pseudomonadota</taxon>
        <taxon>Gammaproteobacteria</taxon>
        <taxon>Enterobacterales</taxon>
        <taxon>Enterobacteriaceae</taxon>
        <taxon>Kluyvera</taxon>
    </lineage>
</organism>
<dbReference type="RefSeq" id="WP_064545483.1">
    <property type="nucleotide sequence ID" value="NZ_LXEU01000049.1"/>
</dbReference>
<reference evidence="1 2" key="1">
    <citation type="submission" date="2016-04" db="EMBL/GenBank/DDBJ databases">
        <title>ATOL: Assembling a taxonomically balanced genome-scale reconstruction of the evolutionary history of the Enterobacteriaceae.</title>
        <authorList>
            <person name="Plunkett G.III."/>
            <person name="Neeno-Eckwall E.C."/>
            <person name="Glasner J.D."/>
            <person name="Perna N.T."/>
        </authorList>
    </citation>
    <scope>NUCLEOTIDE SEQUENCE [LARGE SCALE GENOMIC DNA]</scope>
    <source>
        <strain evidence="1 2">ATCC 51603</strain>
    </source>
</reference>
<dbReference type="EMBL" id="LXEU01000049">
    <property type="protein sequence ID" value="OAT52386.1"/>
    <property type="molecule type" value="Genomic_DNA"/>
</dbReference>
<dbReference type="PATRIC" id="fig|1354264.4.peg.2447"/>